<accession>A0AAW0S8T4</accession>
<keyword evidence="2" id="KW-1185">Reference proteome</keyword>
<comment type="caution">
    <text evidence="1">The sequence shown here is derived from an EMBL/GenBank/DDBJ whole genome shotgun (WGS) entry which is preliminary data.</text>
</comment>
<reference evidence="1 2" key="1">
    <citation type="submission" date="2020-02" db="EMBL/GenBank/DDBJ databases">
        <title>Comparative genomics of the hypocrealean fungal genus Beauvera.</title>
        <authorList>
            <person name="Showalter D.N."/>
            <person name="Bushley K.E."/>
            <person name="Rehner S.A."/>
        </authorList>
    </citation>
    <scope>NUCLEOTIDE SEQUENCE [LARGE SCALE GENOMIC DNA]</scope>
    <source>
        <strain evidence="1 2">ARSEF4384</strain>
    </source>
</reference>
<sequence>MAKSYPQALYFQLRTNRQDMLVSKKNQETKEKARQRQQSMTNIKAGASPSVVIGPTIRSLGLRYCAGMDAFFFEVAKLSCLC</sequence>
<dbReference type="EMBL" id="JAAHCF010000011">
    <property type="protein sequence ID" value="KAK8150621.1"/>
    <property type="molecule type" value="Genomic_DNA"/>
</dbReference>
<evidence type="ECO:0000313" key="2">
    <source>
        <dbReference type="Proteomes" id="UP001397290"/>
    </source>
</evidence>
<gene>
    <name evidence="1" type="ORF">G3M48_000494</name>
</gene>
<evidence type="ECO:0000313" key="1">
    <source>
        <dbReference type="EMBL" id="KAK8150621.1"/>
    </source>
</evidence>
<dbReference type="Proteomes" id="UP001397290">
    <property type="component" value="Unassembled WGS sequence"/>
</dbReference>
<dbReference type="AlphaFoldDB" id="A0AAW0S8T4"/>
<protein>
    <submittedName>
        <fullName evidence="1">Uncharacterized protein</fullName>
    </submittedName>
</protein>
<proteinExistence type="predicted"/>
<name>A0AAW0S8T4_9HYPO</name>
<organism evidence="1 2">
    <name type="scientific">Beauveria asiatica</name>
    <dbReference type="NCBI Taxonomy" id="1069075"/>
    <lineage>
        <taxon>Eukaryota</taxon>
        <taxon>Fungi</taxon>
        <taxon>Dikarya</taxon>
        <taxon>Ascomycota</taxon>
        <taxon>Pezizomycotina</taxon>
        <taxon>Sordariomycetes</taxon>
        <taxon>Hypocreomycetidae</taxon>
        <taxon>Hypocreales</taxon>
        <taxon>Cordycipitaceae</taxon>
        <taxon>Beauveria</taxon>
    </lineage>
</organism>